<dbReference type="Gene3D" id="3.40.50.300">
    <property type="entry name" value="P-loop containing nucleotide triphosphate hydrolases"/>
    <property type="match status" value="1"/>
</dbReference>
<protein>
    <recommendedName>
        <fullName evidence="3">Sulfotransferase domain-containing protein</fullName>
    </recommendedName>
</protein>
<gene>
    <name evidence="1" type="ORF">H8B19_03605</name>
</gene>
<organism evidence="1 2">
    <name type="scientific">Neptunicella marina</name>
    <dbReference type="NCBI Taxonomy" id="2125989"/>
    <lineage>
        <taxon>Bacteria</taxon>
        <taxon>Pseudomonadati</taxon>
        <taxon>Pseudomonadota</taxon>
        <taxon>Gammaproteobacteria</taxon>
        <taxon>Alteromonadales</taxon>
        <taxon>Alteromonadaceae</taxon>
        <taxon>Neptunicella</taxon>
    </lineage>
</organism>
<dbReference type="EMBL" id="JACNEP010000002">
    <property type="protein sequence ID" value="MBC3764948.1"/>
    <property type="molecule type" value="Genomic_DNA"/>
</dbReference>
<dbReference type="RefSeq" id="WP_186505414.1">
    <property type="nucleotide sequence ID" value="NZ_JACNEP010000002.1"/>
</dbReference>
<proteinExistence type="predicted"/>
<dbReference type="AlphaFoldDB" id="A0A8J6M0L3"/>
<dbReference type="SUPFAM" id="SSF52540">
    <property type="entry name" value="P-loop containing nucleoside triphosphate hydrolases"/>
    <property type="match status" value="1"/>
</dbReference>
<reference evidence="1" key="1">
    <citation type="journal article" date="2018" name="Int. J. Syst. Evol. Microbiol.">
        <title>Neptunicella marina gen. nov., sp. nov., isolated from surface seawater.</title>
        <authorList>
            <person name="Liu X."/>
            <person name="Lai Q."/>
            <person name="Du Y."/>
            <person name="Zhang X."/>
            <person name="Liu Z."/>
            <person name="Sun F."/>
            <person name="Shao Z."/>
        </authorList>
    </citation>
    <scope>NUCLEOTIDE SEQUENCE</scope>
    <source>
        <strain evidence="1">S27-2</strain>
    </source>
</reference>
<dbReference type="Proteomes" id="UP000601768">
    <property type="component" value="Unassembled WGS sequence"/>
</dbReference>
<reference evidence="1" key="2">
    <citation type="submission" date="2020-08" db="EMBL/GenBank/DDBJ databases">
        <authorList>
            <person name="Lai Q."/>
        </authorList>
    </citation>
    <scope>NUCLEOTIDE SEQUENCE</scope>
    <source>
        <strain evidence="1">S27-2</strain>
    </source>
</reference>
<name>A0A8J6M0L3_9ALTE</name>
<evidence type="ECO:0008006" key="3">
    <source>
        <dbReference type="Google" id="ProtNLM"/>
    </source>
</evidence>
<evidence type="ECO:0000313" key="2">
    <source>
        <dbReference type="Proteomes" id="UP000601768"/>
    </source>
</evidence>
<dbReference type="InterPro" id="IPR027417">
    <property type="entry name" value="P-loop_NTPase"/>
</dbReference>
<evidence type="ECO:0000313" key="1">
    <source>
        <dbReference type="EMBL" id="MBC3764948.1"/>
    </source>
</evidence>
<comment type="caution">
    <text evidence="1">The sequence shown here is derived from an EMBL/GenBank/DDBJ whole genome shotgun (WGS) entry which is preliminary data.</text>
</comment>
<keyword evidence="2" id="KW-1185">Reference proteome</keyword>
<sequence length="415" mass="47149">MNKKIIIHIGPGKTGTSAIQYWCNSNTDELLNQGIFYPKHGVDSNNIGSGNIEAIFEKVSSRLFELSKNKLDNVMMEFEQSGAHTLLLSSELFLTKLAIIKDAIPQAEFAVYIRNPLDIFQSIYNQNVKRKMEVKPFTIPPKFKNNLLIYLNRSIEAMGNSAFHIYPYDRGSFESGSIVTDFLSKVGYRGGHDGNKTINRSYCYEAPELKRFLNKFNIGNINKDLDLALQSYSGGTKKFRLLNKTKFERLKSTTLEELQRFSAANSIDSLTGLMEQIRSQQYDSVPFIRQGTLTSEFVSLFAYLNENYSVLVNKLQSIVKVSSALSYFEVQLCDLLGILKKDPEITFCCLQMKKIRSNINVEKSVDSEINFLLQLSSYFEDMGDKVSALHFMKAAHSKRPKGPYIQEKLKVLEAV</sequence>
<accession>A0A8J6M0L3</accession>